<feature type="compositionally biased region" description="Low complexity" evidence="1">
    <location>
        <begin position="18"/>
        <end position="27"/>
    </location>
</feature>
<evidence type="ECO:0000256" key="1">
    <source>
        <dbReference type="SAM" id="MobiDB-lite"/>
    </source>
</evidence>
<evidence type="ECO:0000313" key="2">
    <source>
        <dbReference type="EMBL" id="GAA1958635.1"/>
    </source>
</evidence>
<dbReference type="RefSeq" id="WP_157414024.1">
    <property type="nucleotide sequence ID" value="NZ_BAAAMK010000004.1"/>
</dbReference>
<protein>
    <recommendedName>
        <fullName evidence="4">DUF2617 family protein</fullName>
    </recommendedName>
</protein>
<keyword evidence="3" id="KW-1185">Reference proteome</keyword>
<accession>A0ABN2QV57</accession>
<proteinExistence type="predicted"/>
<evidence type="ECO:0008006" key="4">
    <source>
        <dbReference type="Google" id="ProtNLM"/>
    </source>
</evidence>
<reference evidence="2 3" key="1">
    <citation type="journal article" date="2019" name="Int. J. Syst. Evol. Microbiol.">
        <title>The Global Catalogue of Microorganisms (GCM) 10K type strain sequencing project: providing services to taxonomists for standard genome sequencing and annotation.</title>
        <authorList>
            <consortium name="The Broad Institute Genomics Platform"/>
            <consortium name="The Broad Institute Genome Sequencing Center for Infectious Disease"/>
            <person name="Wu L."/>
            <person name="Ma J."/>
        </authorList>
    </citation>
    <scope>NUCLEOTIDE SEQUENCE [LARGE SCALE GENOMIC DNA]</scope>
    <source>
        <strain evidence="2 3">JCM 13584</strain>
    </source>
</reference>
<dbReference type="EMBL" id="BAAAMK010000004">
    <property type="protein sequence ID" value="GAA1958635.1"/>
    <property type="molecule type" value="Genomic_DNA"/>
</dbReference>
<feature type="region of interest" description="Disordered" evidence="1">
    <location>
        <begin position="1"/>
        <end position="27"/>
    </location>
</feature>
<evidence type="ECO:0000313" key="3">
    <source>
        <dbReference type="Proteomes" id="UP001499954"/>
    </source>
</evidence>
<organism evidence="2 3">
    <name type="scientific">Agromyces allii</name>
    <dbReference type="NCBI Taxonomy" id="393607"/>
    <lineage>
        <taxon>Bacteria</taxon>
        <taxon>Bacillati</taxon>
        <taxon>Actinomycetota</taxon>
        <taxon>Actinomycetes</taxon>
        <taxon>Micrococcales</taxon>
        <taxon>Microbacteriaceae</taxon>
        <taxon>Agromyces</taxon>
    </lineage>
</organism>
<comment type="caution">
    <text evidence="2">The sequence shown here is derived from an EMBL/GenBank/DDBJ whole genome shotgun (WGS) entry which is preliminary data.</text>
</comment>
<name>A0ABN2QV57_9MICO</name>
<dbReference type="Proteomes" id="UP001499954">
    <property type="component" value="Unassembled WGS sequence"/>
</dbReference>
<sequence>MSEEAAPSGADLEPASDPHLLGPGLLPTPFTAGEIRAASGSGKTIRLLVETPGGERFERVNRFVDLDDEGATLEQWRLDAAGDVDGEVTSERVTWRELQEHAAFPVEHATRSSVSLDLVLGGEDALLDCLLYEVRQGHGDGGDPEVARFWFALDHPGMPVRYEIPTPEGVARTTVASVDVAPPPIG</sequence>
<gene>
    <name evidence="2" type="ORF">GCM10009717_26450</name>
</gene>